<proteinExistence type="predicted"/>
<dbReference type="InterPro" id="IPR037523">
    <property type="entry name" value="VOC_core"/>
</dbReference>
<organism evidence="2 3">
    <name type="scientific">Symbiodinium microadriaticum</name>
    <name type="common">Dinoflagellate</name>
    <name type="synonym">Zooxanthella microadriatica</name>
    <dbReference type="NCBI Taxonomy" id="2951"/>
    <lineage>
        <taxon>Eukaryota</taxon>
        <taxon>Sar</taxon>
        <taxon>Alveolata</taxon>
        <taxon>Dinophyceae</taxon>
        <taxon>Suessiales</taxon>
        <taxon>Symbiodiniaceae</taxon>
        <taxon>Symbiodinium</taxon>
    </lineage>
</organism>
<evidence type="ECO:0000313" key="3">
    <source>
        <dbReference type="Proteomes" id="UP000186817"/>
    </source>
</evidence>
<sequence>MEDAPSMTSKGAWRPDLRFSHVDIVVEDLHAFLSTWCPRLGFVASEVQTWGSPEEPTWTEYAFVFGPNGQLIFMAVEGKKGVHVELLRKYGSGSIYRLCFKTDNLEACFGHLEAAGTKATDLEGVPFNSFQDVMNSGKRILWLEREGELSMEILTAPIIDAGCEKLKREVGFESNQLSAWQRGLCAAAALGAAFIVGVFCGRETEVMKKCVAELMQRFADGRLSECASQGCTPQVPLEPTHLQTTPTTTVAASPPLSYTTGATGSWVAPAQAVTKGSDVPVSIKQVRPREGSHVPPRVVAKPQIASPPTHFRTVVQRSVSVPVLQPVDGLTVAHPSMPVPAQMHVQIPLGTQSATHATAASSGSLRLQPAVVRTASPPQGSMPVAQSRHKPADELGGLALLAPPSGQSRSWFAAGDRLSASRPAVGQTIGVAVKGSALHANAPPSPARKQVASVWVVF</sequence>
<dbReference type="Pfam" id="PF13669">
    <property type="entry name" value="Glyoxalase_4"/>
    <property type="match status" value="1"/>
</dbReference>
<protein>
    <recommendedName>
        <fullName evidence="1">VOC domain-containing protein</fullName>
    </recommendedName>
</protein>
<feature type="domain" description="VOC" evidence="1">
    <location>
        <begin position="18"/>
        <end position="156"/>
    </location>
</feature>
<reference evidence="2 3" key="1">
    <citation type="submission" date="2016-02" db="EMBL/GenBank/DDBJ databases">
        <title>Genome analysis of coral dinoflagellate symbionts highlights evolutionary adaptations to a symbiotic lifestyle.</title>
        <authorList>
            <person name="Aranda M."/>
            <person name="Li Y."/>
            <person name="Liew Y.J."/>
            <person name="Baumgarten S."/>
            <person name="Simakov O."/>
            <person name="Wilson M."/>
            <person name="Piel J."/>
            <person name="Ashoor H."/>
            <person name="Bougouffa S."/>
            <person name="Bajic V.B."/>
            <person name="Ryu T."/>
            <person name="Ravasi T."/>
            <person name="Bayer T."/>
            <person name="Micklem G."/>
            <person name="Kim H."/>
            <person name="Bhak J."/>
            <person name="Lajeunesse T.C."/>
            <person name="Voolstra C.R."/>
        </authorList>
    </citation>
    <scope>NUCLEOTIDE SEQUENCE [LARGE SCALE GENOMIC DNA]</scope>
    <source>
        <strain evidence="2 3">CCMP2467</strain>
    </source>
</reference>
<gene>
    <name evidence="2" type="ORF">AK812_SmicGene30359</name>
</gene>
<name>A0A1Q9CZE6_SYMMI</name>
<dbReference type="PROSITE" id="PS51819">
    <property type="entry name" value="VOC"/>
    <property type="match status" value="1"/>
</dbReference>
<comment type="caution">
    <text evidence="2">The sequence shown here is derived from an EMBL/GenBank/DDBJ whole genome shotgun (WGS) entry which is preliminary data.</text>
</comment>
<keyword evidence="3" id="KW-1185">Reference proteome</keyword>
<dbReference type="AlphaFoldDB" id="A0A1Q9CZE6"/>
<dbReference type="EMBL" id="LSRX01000820">
    <property type="protein sequence ID" value="OLP88295.1"/>
    <property type="molecule type" value="Genomic_DNA"/>
</dbReference>
<dbReference type="Gene3D" id="3.10.180.10">
    <property type="entry name" value="2,3-Dihydroxybiphenyl 1,2-Dioxygenase, domain 1"/>
    <property type="match status" value="1"/>
</dbReference>
<dbReference type="InterPro" id="IPR029068">
    <property type="entry name" value="Glyas_Bleomycin-R_OHBP_Dase"/>
</dbReference>
<dbReference type="Proteomes" id="UP000186817">
    <property type="component" value="Unassembled WGS sequence"/>
</dbReference>
<evidence type="ECO:0000313" key="2">
    <source>
        <dbReference type="EMBL" id="OLP88295.1"/>
    </source>
</evidence>
<dbReference type="OrthoDB" id="427284at2759"/>
<accession>A0A1Q9CZE6</accession>
<dbReference type="SUPFAM" id="SSF54593">
    <property type="entry name" value="Glyoxalase/Bleomycin resistance protein/Dihydroxybiphenyl dioxygenase"/>
    <property type="match status" value="1"/>
</dbReference>
<evidence type="ECO:0000259" key="1">
    <source>
        <dbReference type="PROSITE" id="PS51819"/>
    </source>
</evidence>